<dbReference type="InterPro" id="IPR005605">
    <property type="entry name" value="Spo7"/>
</dbReference>
<evidence type="ECO:0000256" key="1">
    <source>
        <dbReference type="ARBA" id="ARBA00004232"/>
    </source>
</evidence>
<dbReference type="InterPro" id="IPR019168">
    <property type="entry name" value="NEP1-R1"/>
</dbReference>
<protein>
    <recommendedName>
        <fullName evidence="10">Transmembrane protein 188</fullName>
    </recommendedName>
</protein>
<keyword evidence="4" id="KW-0963">Cytoplasm</keyword>
<dbReference type="GO" id="GO:0005737">
    <property type="term" value="C:cytoplasm"/>
    <property type="evidence" value="ECO:0007669"/>
    <property type="project" value="UniProtKB-SubCell"/>
</dbReference>
<comment type="similarity">
    <text evidence="3">Belongs to the CNEP1R1 family.</text>
</comment>
<keyword evidence="9" id="KW-0539">Nucleus</keyword>
<dbReference type="GO" id="GO:0019888">
    <property type="term" value="F:protein phosphatase regulator activity"/>
    <property type="evidence" value="ECO:0007669"/>
    <property type="project" value="InterPro"/>
</dbReference>
<accession>A0A1Y1WWB0</accession>
<evidence type="ECO:0000256" key="10">
    <source>
        <dbReference type="ARBA" id="ARBA00030458"/>
    </source>
</evidence>
<dbReference type="Proteomes" id="UP000193944">
    <property type="component" value="Unassembled WGS sequence"/>
</dbReference>
<proteinExistence type="inferred from homology"/>
<evidence type="ECO:0000256" key="8">
    <source>
        <dbReference type="ARBA" id="ARBA00023136"/>
    </source>
</evidence>
<dbReference type="Pfam" id="PF03907">
    <property type="entry name" value="Spo7"/>
    <property type="match status" value="1"/>
</dbReference>
<evidence type="ECO:0000256" key="7">
    <source>
        <dbReference type="ARBA" id="ARBA00023098"/>
    </source>
</evidence>
<reference evidence="12 13" key="2">
    <citation type="submission" date="2016-08" db="EMBL/GenBank/DDBJ databases">
        <title>Pervasive Adenine N6-methylation of Active Genes in Fungi.</title>
        <authorList>
            <consortium name="DOE Joint Genome Institute"/>
            <person name="Mondo S.J."/>
            <person name="Dannebaum R.O."/>
            <person name="Kuo R.C."/>
            <person name="Labutti K."/>
            <person name="Haridas S."/>
            <person name="Kuo A."/>
            <person name="Salamov A."/>
            <person name="Ahrendt S.R."/>
            <person name="Lipzen A."/>
            <person name="Sullivan W."/>
            <person name="Andreopoulos W.B."/>
            <person name="Clum A."/>
            <person name="Lindquist E."/>
            <person name="Daum C."/>
            <person name="Ramamoorthy G.K."/>
            <person name="Gryganskyi A."/>
            <person name="Culley D."/>
            <person name="Magnuson J.K."/>
            <person name="James T.Y."/>
            <person name="O'Malley M.A."/>
            <person name="Stajich J.E."/>
            <person name="Spatafora J.W."/>
            <person name="Visel A."/>
            <person name="Grigoriev I.V."/>
        </authorList>
    </citation>
    <scope>NUCLEOTIDE SEQUENCE [LARGE SCALE GENOMIC DNA]</scope>
    <source>
        <strain evidence="12 13">S4</strain>
    </source>
</reference>
<dbReference type="PANTHER" id="PTHR20996:SF1">
    <property type="entry name" value="NUCLEAR ENVELOPE PHOSPHATASE-REGULATORY SUBUNIT 1"/>
    <property type="match status" value="1"/>
</dbReference>
<dbReference type="OrthoDB" id="5599171at2759"/>
<dbReference type="PANTHER" id="PTHR20996">
    <property type="entry name" value="NUCLEAR ENVELOPE PHOSPHATASE-REGULATORY SUBUNIT 1"/>
    <property type="match status" value="1"/>
</dbReference>
<keyword evidence="7" id="KW-0443">Lipid metabolism</keyword>
<keyword evidence="8 11" id="KW-0472">Membrane</keyword>
<dbReference type="GO" id="GO:0006629">
    <property type="term" value="P:lipid metabolic process"/>
    <property type="evidence" value="ECO:0007669"/>
    <property type="project" value="UniProtKB-KW"/>
</dbReference>
<keyword evidence="6 11" id="KW-1133">Transmembrane helix</keyword>
<evidence type="ECO:0000256" key="4">
    <source>
        <dbReference type="ARBA" id="ARBA00022490"/>
    </source>
</evidence>
<evidence type="ECO:0000256" key="6">
    <source>
        <dbReference type="ARBA" id="ARBA00022989"/>
    </source>
</evidence>
<feature type="transmembrane region" description="Helical" evidence="11">
    <location>
        <begin position="78"/>
        <end position="97"/>
    </location>
</feature>
<evidence type="ECO:0000313" key="12">
    <source>
        <dbReference type="EMBL" id="ORX77598.1"/>
    </source>
</evidence>
<dbReference type="GO" id="GO:0031965">
    <property type="term" value="C:nuclear membrane"/>
    <property type="evidence" value="ECO:0007669"/>
    <property type="project" value="UniProtKB-SubCell"/>
</dbReference>
<keyword evidence="5 11" id="KW-0812">Transmembrane</keyword>
<dbReference type="AlphaFoldDB" id="A0A1Y1WWB0"/>
<dbReference type="EMBL" id="MCFG01000242">
    <property type="protein sequence ID" value="ORX77598.1"/>
    <property type="molecule type" value="Genomic_DNA"/>
</dbReference>
<dbReference type="GO" id="GO:0071595">
    <property type="term" value="C:Nem1-Spo7 phosphatase complex"/>
    <property type="evidence" value="ECO:0007669"/>
    <property type="project" value="InterPro"/>
</dbReference>
<reference evidence="12 13" key="1">
    <citation type="submission" date="2016-08" db="EMBL/GenBank/DDBJ databases">
        <title>A Parts List for Fungal Cellulosomes Revealed by Comparative Genomics.</title>
        <authorList>
            <consortium name="DOE Joint Genome Institute"/>
            <person name="Haitjema C.H."/>
            <person name="Gilmore S.P."/>
            <person name="Henske J.K."/>
            <person name="Solomon K.V."/>
            <person name="De Groot R."/>
            <person name="Kuo A."/>
            <person name="Mondo S.J."/>
            <person name="Salamov A.A."/>
            <person name="Labutti K."/>
            <person name="Zhao Z."/>
            <person name="Chiniquy J."/>
            <person name="Barry K."/>
            <person name="Brewer H.M."/>
            <person name="Purvine S.O."/>
            <person name="Wright A.T."/>
            <person name="Boxma B."/>
            <person name="Van Alen T."/>
            <person name="Hackstein J.H."/>
            <person name="Baker S.E."/>
            <person name="Grigoriev I.V."/>
            <person name="O'Malley M.A."/>
        </authorList>
    </citation>
    <scope>NUCLEOTIDE SEQUENCE [LARGE SCALE GENOMIC DNA]</scope>
    <source>
        <strain evidence="12 13">S4</strain>
    </source>
</reference>
<evidence type="ECO:0000256" key="9">
    <source>
        <dbReference type="ARBA" id="ARBA00023242"/>
    </source>
</evidence>
<evidence type="ECO:0000256" key="3">
    <source>
        <dbReference type="ARBA" id="ARBA00010998"/>
    </source>
</evidence>
<organism evidence="12 13">
    <name type="scientific">Anaeromyces robustus</name>
    <dbReference type="NCBI Taxonomy" id="1754192"/>
    <lineage>
        <taxon>Eukaryota</taxon>
        <taxon>Fungi</taxon>
        <taxon>Fungi incertae sedis</taxon>
        <taxon>Chytridiomycota</taxon>
        <taxon>Chytridiomycota incertae sedis</taxon>
        <taxon>Neocallimastigomycetes</taxon>
        <taxon>Neocallimastigales</taxon>
        <taxon>Neocallimastigaceae</taxon>
        <taxon>Anaeromyces</taxon>
    </lineage>
</organism>
<evidence type="ECO:0000256" key="2">
    <source>
        <dbReference type="ARBA" id="ARBA00004496"/>
    </source>
</evidence>
<keyword evidence="13" id="KW-1185">Reference proteome</keyword>
<comment type="caution">
    <text evidence="12">The sequence shown here is derived from an EMBL/GenBank/DDBJ whole genome shotgun (WGS) entry which is preliminary data.</text>
</comment>
<evidence type="ECO:0000313" key="13">
    <source>
        <dbReference type="Proteomes" id="UP000193944"/>
    </source>
</evidence>
<gene>
    <name evidence="12" type="ORF">BCR32DRAFT_270567</name>
</gene>
<sequence>MANRQPIWDISQVEKAQASKNFTTASTINQKPPTSSSKLHNLRNGQINVQTYYDIYIFEERLKQNLLQIKKVQRNYRIITLIWSLFLGYFLYCFVTYKHSTIIYNSENGEIVRYKRNKIYTVCLLITSSIGLYYLLTGKIQRKLNGPSRFTQQCNKTLKPFNLQFHGDHKYRLSFYRRIPRRFVEGYILFVTELKKRSKLKKEMQNKKEKESN</sequence>
<name>A0A1Y1WWB0_9FUNG</name>
<feature type="transmembrane region" description="Helical" evidence="11">
    <location>
        <begin position="117"/>
        <end position="136"/>
    </location>
</feature>
<evidence type="ECO:0000256" key="5">
    <source>
        <dbReference type="ARBA" id="ARBA00022692"/>
    </source>
</evidence>
<comment type="subcellular location">
    <subcellularLocation>
        <location evidence="2">Cytoplasm</location>
    </subcellularLocation>
    <subcellularLocation>
        <location evidence="1">Nucleus membrane</location>
        <topology evidence="1">Multi-pass membrane protein</topology>
    </subcellularLocation>
</comment>
<dbReference type="STRING" id="1754192.A0A1Y1WWB0"/>
<evidence type="ECO:0000256" key="11">
    <source>
        <dbReference type="SAM" id="Phobius"/>
    </source>
</evidence>